<evidence type="ECO:0000256" key="3">
    <source>
        <dbReference type="ARBA" id="ARBA00022837"/>
    </source>
</evidence>
<keyword evidence="7" id="KW-1185">Reference proteome</keyword>
<comment type="caution">
    <text evidence="6">The sequence shown here is derived from an EMBL/GenBank/DDBJ whole genome shotgun (WGS) entry which is preliminary data.</text>
</comment>
<evidence type="ECO:0000256" key="2">
    <source>
        <dbReference type="ARBA" id="ARBA00022737"/>
    </source>
</evidence>
<dbReference type="Proteomes" id="UP001196413">
    <property type="component" value="Unassembled WGS sequence"/>
</dbReference>
<feature type="signal peptide" evidence="4">
    <location>
        <begin position="1"/>
        <end position="21"/>
    </location>
</feature>
<sequence length="241" mass="26899">MKLVGVSVLVVVVCMLNAEEAMENVTSFDSVDTDKNDAIDFNEFEKWHKSTLGVTSDEEIKNRFAKYDLSLDQVLDVSEFVPLAYEISRKPIDATEQIFKRMDLNNDRTVDASEVAIAKKEYDSGIIDSVLAVADVNNDGVLTFEEFSAQLNYNKPKNEKNTSKEMAHQMLNYIDSNQDEKLSAQEIHAFASAYNKLTEAEIAQVLTGLDANGDGFLTIDELERIPSQITELAHIQPPPAV</sequence>
<feature type="domain" description="EF-hand" evidence="5">
    <location>
        <begin position="55"/>
        <end position="90"/>
    </location>
</feature>
<reference evidence="6" key="1">
    <citation type="submission" date="2021-06" db="EMBL/GenBank/DDBJ databases">
        <title>Parelaphostrongylus tenuis whole genome reference sequence.</title>
        <authorList>
            <person name="Garwood T.J."/>
            <person name="Larsen P.A."/>
            <person name="Fountain-Jones N.M."/>
            <person name="Garbe J.R."/>
            <person name="Macchietto M.G."/>
            <person name="Kania S.A."/>
            <person name="Gerhold R.W."/>
            <person name="Richards J.E."/>
            <person name="Wolf T.M."/>
        </authorList>
    </citation>
    <scope>NUCLEOTIDE SEQUENCE</scope>
    <source>
        <strain evidence="6">MNPRO001-30</strain>
        <tissue evidence="6">Meninges</tissue>
    </source>
</reference>
<evidence type="ECO:0000313" key="6">
    <source>
        <dbReference type="EMBL" id="KAJ1374347.1"/>
    </source>
</evidence>
<evidence type="ECO:0000256" key="1">
    <source>
        <dbReference type="ARBA" id="ARBA00022723"/>
    </source>
</evidence>
<dbReference type="PROSITE" id="PS00018">
    <property type="entry name" value="EF_HAND_1"/>
    <property type="match status" value="3"/>
</dbReference>
<dbReference type="EMBL" id="JAHQIW010007453">
    <property type="protein sequence ID" value="KAJ1374347.1"/>
    <property type="molecule type" value="Genomic_DNA"/>
</dbReference>
<keyword evidence="2" id="KW-0677">Repeat</keyword>
<feature type="domain" description="EF-hand" evidence="5">
    <location>
        <begin position="197"/>
        <end position="232"/>
    </location>
</feature>
<dbReference type="InterPro" id="IPR002048">
    <property type="entry name" value="EF_hand_dom"/>
</dbReference>
<evidence type="ECO:0000256" key="4">
    <source>
        <dbReference type="SAM" id="SignalP"/>
    </source>
</evidence>
<name>A0AAD5WL00_PARTN</name>
<gene>
    <name evidence="6" type="ORF">KIN20_037018</name>
</gene>
<evidence type="ECO:0000259" key="5">
    <source>
        <dbReference type="PROSITE" id="PS50222"/>
    </source>
</evidence>
<keyword evidence="3" id="KW-0106">Calcium</keyword>
<dbReference type="GO" id="GO:0005509">
    <property type="term" value="F:calcium ion binding"/>
    <property type="evidence" value="ECO:0007669"/>
    <property type="project" value="InterPro"/>
</dbReference>
<accession>A0AAD5WL00</accession>
<feature type="domain" description="EF-hand" evidence="5">
    <location>
        <begin position="19"/>
        <end position="54"/>
    </location>
</feature>
<dbReference type="Gene3D" id="1.10.238.10">
    <property type="entry name" value="EF-hand"/>
    <property type="match status" value="3"/>
</dbReference>
<organism evidence="6 7">
    <name type="scientific">Parelaphostrongylus tenuis</name>
    <name type="common">Meningeal worm</name>
    <dbReference type="NCBI Taxonomy" id="148309"/>
    <lineage>
        <taxon>Eukaryota</taxon>
        <taxon>Metazoa</taxon>
        <taxon>Ecdysozoa</taxon>
        <taxon>Nematoda</taxon>
        <taxon>Chromadorea</taxon>
        <taxon>Rhabditida</taxon>
        <taxon>Rhabditina</taxon>
        <taxon>Rhabditomorpha</taxon>
        <taxon>Strongyloidea</taxon>
        <taxon>Metastrongylidae</taxon>
        <taxon>Parelaphostrongylus</taxon>
    </lineage>
</organism>
<dbReference type="PROSITE" id="PS50222">
    <property type="entry name" value="EF_HAND_2"/>
    <property type="match status" value="4"/>
</dbReference>
<dbReference type="PANTHER" id="PTHR10827:SF98">
    <property type="entry name" value="45 KDA CALCIUM-BINDING PROTEIN"/>
    <property type="match status" value="1"/>
</dbReference>
<dbReference type="Pfam" id="PF13202">
    <property type="entry name" value="EF-hand_5"/>
    <property type="match status" value="2"/>
</dbReference>
<proteinExistence type="predicted"/>
<dbReference type="InterPro" id="IPR018247">
    <property type="entry name" value="EF_Hand_1_Ca_BS"/>
</dbReference>
<dbReference type="PANTHER" id="PTHR10827">
    <property type="entry name" value="RETICULOCALBIN"/>
    <property type="match status" value="1"/>
</dbReference>
<dbReference type="SMART" id="SM00054">
    <property type="entry name" value="EFh"/>
    <property type="match status" value="6"/>
</dbReference>
<dbReference type="AlphaFoldDB" id="A0AAD5WL00"/>
<protein>
    <recommendedName>
        <fullName evidence="5">EF-hand domain-containing protein</fullName>
    </recommendedName>
</protein>
<keyword evidence="1" id="KW-0479">Metal-binding</keyword>
<feature type="chain" id="PRO_5042053330" description="EF-hand domain-containing protein" evidence="4">
    <location>
        <begin position="22"/>
        <end position="241"/>
    </location>
</feature>
<keyword evidence="4" id="KW-0732">Signal</keyword>
<feature type="domain" description="EF-hand" evidence="5">
    <location>
        <begin position="122"/>
        <end position="157"/>
    </location>
</feature>
<dbReference type="InterPro" id="IPR011992">
    <property type="entry name" value="EF-hand-dom_pair"/>
</dbReference>
<evidence type="ECO:0000313" key="7">
    <source>
        <dbReference type="Proteomes" id="UP001196413"/>
    </source>
</evidence>
<dbReference type="SUPFAM" id="SSF47473">
    <property type="entry name" value="EF-hand"/>
    <property type="match status" value="2"/>
</dbReference>